<name>A0A644ZC56_9ZZZZ</name>
<proteinExistence type="predicted"/>
<protein>
    <submittedName>
        <fullName evidence="1">Uncharacterized protein</fullName>
    </submittedName>
</protein>
<dbReference type="EMBL" id="VSSQ01008244">
    <property type="protein sequence ID" value="MPM38319.1"/>
    <property type="molecule type" value="Genomic_DNA"/>
</dbReference>
<evidence type="ECO:0000313" key="1">
    <source>
        <dbReference type="EMBL" id="MPM38319.1"/>
    </source>
</evidence>
<organism evidence="1">
    <name type="scientific">bioreactor metagenome</name>
    <dbReference type="NCBI Taxonomy" id="1076179"/>
    <lineage>
        <taxon>unclassified sequences</taxon>
        <taxon>metagenomes</taxon>
        <taxon>ecological metagenomes</taxon>
    </lineage>
</organism>
<sequence length="212" mass="22840">MVENKSSKIVGRFSLWAILGTALVIATTMPAMAAVTFDSTNGTGFVGKGDVQIAFGWNNKQLQDNATGVAFSYKTVDTYNVTEVWATGSEKSHTEFKSHEVNVTKTVSVNGAVNGDPRQMKGQNQFTGFNLTGYNNGIPVIDGTLPKVDYVNFGSYTWTDNKGDVYTTDNMPMDANGNLYTEGNNKAVLSVEKVSSTGGLYVNFGSITILLQ</sequence>
<dbReference type="AlphaFoldDB" id="A0A644ZC56"/>
<accession>A0A644ZC56</accession>
<reference evidence="1" key="1">
    <citation type="submission" date="2019-08" db="EMBL/GenBank/DDBJ databases">
        <authorList>
            <person name="Kucharzyk K."/>
            <person name="Murdoch R.W."/>
            <person name="Higgins S."/>
            <person name="Loffler F."/>
        </authorList>
    </citation>
    <scope>NUCLEOTIDE SEQUENCE</scope>
</reference>
<gene>
    <name evidence="1" type="ORF">SDC9_84948</name>
</gene>
<comment type="caution">
    <text evidence="1">The sequence shown here is derived from an EMBL/GenBank/DDBJ whole genome shotgun (WGS) entry which is preliminary data.</text>
</comment>